<evidence type="ECO:0000256" key="10">
    <source>
        <dbReference type="ARBA" id="ARBA00040903"/>
    </source>
</evidence>
<evidence type="ECO:0000256" key="5">
    <source>
        <dbReference type="ARBA" id="ARBA00022833"/>
    </source>
</evidence>
<evidence type="ECO:0000313" key="13">
    <source>
        <dbReference type="EMBL" id="THH08297.1"/>
    </source>
</evidence>
<dbReference type="InterPro" id="IPR056751">
    <property type="entry name" value="PAS_13"/>
</dbReference>
<evidence type="ECO:0000256" key="7">
    <source>
        <dbReference type="ARBA" id="ARBA00023125"/>
    </source>
</evidence>
<dbReference type="GO" id="GO:0006094">
    <property type="term" value="P:gluconeogenesis"/>
    <property type="evidence" value="ECO:0007669"/>
    <property type="project" value="UniProtKB-KW"/>
</dbReference>
<keyword evidence="3" id="KW-0312">Gluconeogenesis</keyword>
<feature type="compositionally biased region" description="Basic and acidic residues" evidence="11">
    <location>
        <begin position="115"/>
        <end position="131"/>
    </location>
</feature>
<organism evidence="13 14">
    <name type="scientific">Phellinidium pouzarii</name>
    <dbReference type="NCBI Taxonomy" id="167371"/>
    <lineage>
        <taxon>Eukaryota</taxon>
        <taxon>Fungi</taxon>
        <taxon>Dikarya</taxon>
        <taxon>Basidiomycota</taxon>
        <taxon>Agaricomycotina</taxon>
        <taxon>Agaricomycetes</taxon>
        <taxon>Hymenochaetales</taxon>
        <taxon>Hymenochaetaceae</taxon>
        <taxon>Phellinidium</taxon>
    </lineage>
</organism>
<dbReference type="GO" id="GO:0008270">
    <property type="term" value="F:zinc ion binding"/>
    <property type="evidence" value="ECO:0007669"/>
    <property type="project" value="InterPro"/>
</dbReference>
<feature type="compositionally biased region" description="Low complexity" evidence="11">
    <location>
        <begin position="321"/>
        <end position="335"/>
    </location>
</feature>
<dbReference type="CDD" id="cd00067">
    <property type="entry name" value="GAL4"/>
    <property type="match status" value="1"/>
</dbReference>
<feature type="region of interest" description="Disordered" evidence="11">
    <location>
        <begin position="1"/>
        <end position="71"/>
    </location>
</feature>
<dbReference type="Proteomes" id="UP000308199">
    <property type="component" value="Unassembled WGS sequence"/>
</dbReference>
<feature type="compositionally biased region" description="Low complexity" evidence="11">
    <location>
        <begin position="345"/>
        <end position="363"/>
    </location>
</feature>
<dbReference type="OrthoDB" id="2538135at2759"/>
<feature type="region of interest" description="Disordered" evidence="11">
    <location>
        <begin position="115"/>
        <end position="151"/>
    </location>
</feature>
<feature type="domain" description="Zn(2)-C6 fungal-type" evidence="12">
    <location>
        <begin position="75"/>
        <end position="106"/>
    </location>
</feature>
<dbReference type="Pfam" id="PF24990">
    <property type="entry name" value="PAS_13"/>
    <property type="match status" value="2"/>
</dbReference>
<reference evidence="13 14" key="1">
    <citation type="submission" date="2019-02" db="EMBL/GenBank/DDBJ databases">
        <title>Genome sequencing of the rare red list fungi Phellinidium pouzarii.</title>
        <authorList>
            <person name="Buettner E."/>
            <person name="Kellner H."/>
        </authorList>
    </citation>
    <scope>NUCLEOTIDE SEQUENCE [LARGE SCALE GENOMIC DNA]</scope>
    <source>
        <strain evidence="13 14">DSM 108285</strain>
    </source>
</reference>
<feature type="compositionally biased region" description="Pro residues" evidence="11">
    <location>
        <begin position="1"/>
        <end position="20"/>
    </location>
</feature>
<feature type="region of interest" description="Disordered" evidence="11">
    <location>
        <begin position="311"/>
        <end position="335"/>
    </location>
</feature>
<keyword evidence="9" id="KW-0539">Nucleus</keyword>
<name>A0A4S4L9Y2_9AGAM</name>
<evidence type="ECO:0000256" key="2">
    <source>
        <dbReference type="ARBA" id="ARBA00010855"/>
    </source>
</evidence>
<keyword evidence="7" id="KW-0238">DNA-binding</keyword>
<dbReference type="SMART" id="SM00066">
    <property type="entry name" value="GAL4"/>
    <property type="match status" value="1"/>
</dbReference>
<dbReference type="Pfam" id="PF00172">
    <property type="entry name" value="Zn_clus"/>
    <property type="match status" value="1"/>
</dbReference>
<dbReference type="EMBL" id="SGPK01000105">
    <property type="protein sequence ID" value="THH08297.1"/>
    <property type="molecule type" value="Genomic_DNA"/>
</dbReference>
<dbReference type="GO" id="GO:0000981">
    <property type="term" value="F:DNA-binding transcription factor activity, RNA polymerase II-specific"/>
    <property type="evidence" value="ECO:0007669"/>
    <property type="project" value="InterPro"/>
</dbReference>
<dbReference type="GO" id="GO:0009267">
    <property type="term" value="P:cellular response to starvation"/>
    <property type="evidence" value="ECO:0007669"/>
    <property type="project" value="TreeGrafter"/>
</dbReference>
<evidence type="ECO:0000313" key="14">
    <source>
        <dbReference type="Proteomes" id="UP000308199"/>
    </source>
</evidence>
<proteinExistence type="inferred from homology"/>
<feature type="region of interest" description="Disordered" evidence="11">
    <location>
        <begin position="344"/>
        <end position="363"/>
    </location>
</feature>
<dbReference type="InterPro" id="IPR050335">
    <property type="entry name" value="ERT1_acuK_gluconeogen_tf"/>
</dbReference>
<dbReference type="GO" id="GO:0005634">
    <property type="term" value="C:nucleus"/>
    <property type="evidence" value="ECO:0007669"/>
    <property type="project" value="UniProtKB-SubCell"/>
</dbReference>
<keyword evidence="4" id="KW-0479">Metal-binding</keyword>
<evidence type="ECO:0000256" key="1">
    <source>
        <dbReference type="ARBA" id="ARBA00004123"/>
    </source>
</evidence>
<evidence type="ECO:0000256" key="4">
    <source>
        <dbReference type="ARBA" id="ARBA00022723"/>
    </source>
</evidence>
<gene>
    <name evidence="13" type="ORF">EW145_g2791</name>
</gene>
<evidence type="ECO:0000256" key="6">
    <source>
        <dbReference type="ARBA" id="ARBA00023015"/>
    </source>
</evidence>
<keyword evidence="14" id="KW-1185">Reference proteome</keyword>
<dbReference type="PROSITE" id="PS50048">
    <property type="entry name" value="ZN2_CY6_FUNGAL_2"/>
    <property type="match status" value="1"/>
</dbReference>
<dbReference type="GO" id="GO:0000977">
    <property type="term" value="F:RNA polymerase II transcription regulatory region sequence-specific DNA binding"/>
    <property type="evidence" value="ECO:0007669"/>
    <property type="project" value="TreeGrafter"/>
</dbReference>
<evidence type="ECO:0000256" key="9">
    <source>
        <dbReference type="ARBA" id="ARBA00023242"/>
    </source>
</evidence>
<dbReference type="InterPro" id="IPR036864">
    <property type="entry name" value="Zn2-C6_fun-type_DNA-bd_sf"/>
</dbReference>
<keyword evidence="5" id="KW-0862">Zinc</keyword>
<dbReference type="InterPro" id="IPR001138">
    <property type="entry name" value="Zn2Cys6_DnaBD"/>
</dbReference>
<dbReference type="AlphaFoldDB" id="A0A4S4L9Y2"/>
<keyword evidence="6" id="KW-0805">Transcription regulation</keyword>
<dbReference type="SUPFAM" id="SSF57701">
    <property type="entry name" value="Zn2/Cys6 DNA-binding domain"/>
    <property type="match status" value="1"/>
</dbReference>
<evidence type="ECO:0000256" key="8">
    <source>
        <dbReference type="ARBA" id="ARBA00023163"/>
    </source>
</evidence>
<evidence type="ECO:0000256" key="11">
    <source>
        <dbReference type="SAM" id="MobiDB-lite"/>
    </source>
</evidence>
<protein>
    <recommendedName>
        <fullName evidence="10">Transcription activator of gluconeogenesis ERT1</fullName>
    </recommendedName>
</protein>
<sequence>MHTGPYPPLRPVEPRPPILPSPTQTSSSDGYRLNSSSSATPAPNAEAGPSSSASGMPHPSIKQRDSPKKKKAARACFHCQKAHLTCDDTRPCQRCVKRGMAEKCTEGHRKKAKYLLEDSEREAMKDGKSVEPSESEGPQPPAAAQPVDAFPPNDLYFNLPLDQTYSFGSEAANLEYSSLSAILGLNNYSPDQPFLTSETPPASGAAAYGQQFASAGWPADPQQQQANIAPQALIGGQTGGFDANYADTQQQQQNGVPYNYQGQVLYENGNAASHISIQRNGREQQQLAVQRVAQENAYDDQELAYPNQQTYARTNPPIVPSAQQQRIASSQSAASALGARTSNTSAASLVSPPSSDSSISTTSHIDGNSHVASQAFTTQDFYATITKPYSYIESYAFLMKFLYKRFNKNDILRVIRALSIYRPSMIALQAPMTEEDYVFMEKCLRRSLVELEKLISYSGTPTVVWRRTGEICLVGVEFCLLTEWKKEDLMSGRKYIYELFESQSVIEYWEKFASHAFENTTQSVFSHCVLMKPSGEPIPCTFCFSIRRDIFDLPSVVIGQWLPLM</sequence>
<comment type="caution">
    <text evidence="13">The sequence shown here is derived from an EMBL/GenBank/DDBJ whole genome shotgun (WGS) entry which is preliminary data.</text>
</comment>
<dbReference type="PANTHER" id="PTHR47659">
    <property type="entry name" value="ZN(II)2CYS6 TRANSCRIPTION FACTOR (EUROFUNG)-RELATED"/>
    <property type="match status" value="1"/>
</dbReference>
<accession>A0A4S4L9Y2</accession>
<evidence type="ECO:0000256" key="3">
    <source>
        <dbReference type="ARBA" id="ARBA00022432"/>
    </source>
</evidence>
<evidence type="ECO:0000259" key="12">
    <source>
        <dbReference type="PROSITE" id="PS50048"/>
    </source>
</evidence>
<dbReference type="PANTHER" id="PTHR47659:SF1">
    <property type="entry name" value="TRANSCRIPTION ACTIVATOR OF GLUCONEOGENESIS ERT1"/>
    <property type="match status" value="1"/>
</dbReference>
<keyword evidence="8" id="KW-0804">Transcription</keyword>
<dbReference type="Gene3D" id="4.10.240.10">
    <property type="entry name" value="Zn(2)-C6 fungal-type DNA-binding domain"/>
    <property type="match status" value="1"/>
</dbReference>
<feature type="compositionally biased region" description="Low complexity" evidence="11">
    <location>
        <begin position="34"/>
        <end position="47"/>
    </location>
</feature>
<comment type="similarity">
    <text evidence="2">Belongs to the ERT1/acuK family.</text>
</comment>
<comment type="subcellular location">
    <subcellularLocation>
        <location evidence="1">Nucleus</location>
    </subcellularLocation>
</comment>